<feature type="domain" description="Galactose oxidase-like Early set" evidence="1">
    <location>
        <begin position="65"/>
        <end position="166"/>
    </location>
</feature>
<proteinExistence type="predicted"/>
<organism evidence="2 3">
    <name type="scientific">Cadophora malorum</name>
    <dbReference type="NCBI Taxonomy" id="108018"/>
    <lineage>
        <taxon>Eukaryota</taxon>
        <taxon>Fungi</taxon>
        <taxon>Dikarya</taxon>
        <taxon>Ascomycota</taxon>
        <taxon>Pezizomycotina</taxon>
        <taxon>Leotiomycetes</taxon>
        <taxon>Helotiales</taxon>
        <taxon>Ploettnerulaceae</taxon>
        <taxon>Cadophora</taxon>
    </lineage>
</organism>
<dbReference type="InterPro" id="IPR014756">
    <property type="entry name" value="Ig_E-set"/>
</dbReference>
<dbReference type="Proteomes" id="UP000664132">
    <property type="component" value="Unassembled WGS sequence"/>
</dbReference>
<protein>
    <recommendedName>
        <fullName evidence="1">Galactose oxidase-like Early set domain-containing protein</fullName>
    </recommendedName>
</protein>
<dbReference type="PANTHER" id="PTHR32208">
    <property type="entry name" value="SECRETED PROTEIN-RELATED"/>
    <property type="match status" value="1"/>
</dbReference>
<evidence type="ECO:0000259" key="1">
    <source>
        <dbReference type="Pfam" id="PF09118"/>
    </source>
</evidence>
<dbReference type="PANTHER" id="PTHR32208:SF56">
    <property type="entry name" value="GALACTOSE OXIDASE-RELATED"/>
    <property type="match status" value="1"/>
</dbReference>
<dbReference type="EMBL" id="JAFJYH010000456">
    <property type="protein sequence ID" value="KAG4411604.1"/>
    <property type="molecule type" value="Genomic_DNA"/>
</dbReference>
<dbReference type="OrthoDB" id="2019572at2759"/>
<dbReference type="InterPro" id="IPR037293">
    <property type="entry name" value="Gal_Oxidase_central_sf"/>
</dbReference>
<dbReference type="Pfam" id="PF09118">
    <property type="entry name" value="GO-like_E_set"/>
    <property type="match status" value="1"/>
</dbReference>
<dbReference type="Gene3D" id="2.60.40.10">
    <property type="entry name" value="Immunoglobulins"/>
    <property type="match status" value="1"/>
</dbReference>
<name>A0A8H7SY06_9HELO</name>
<keyword evidence="3" id="KW-1185">Reference proteome</keyword>
<comment type="caution">
    <text evidence="2">The sequence shown here is derived from an EMBL/GenBank/DDBJ whole genome shotgun (WGS) entry which is preliminary data.</text>
</comment>
<dbReference type="InterPro" id="IPR013783">
    <property type="entry name" value="Ig-like_fold"/>
</dbReference>
<sequence length="168" mass="17614">MAVPRNYRSMSLLLADGTVYTGGGGLCPTAFGASDGHCNRAIDHPNGGVFTTPYLVKADRTPATRPVINSLSSNSAVNGFSVRPGGTLNVEMNDGTGVTFALLRIGSATHSVNSDQRRIALTNVVANGNQFTITIPTDSGVLTPGPYFLFALSKNKVPSMARTARVTR</sequence>
<dbReference type="Gene3D" id="2.130.10.80">
    <property type="entry name" value="Galactose oxidase/kelch, beta-propeller"/>
    <property type="match status" value="1"/>
</dbReference>
<dbReference type="AlphaFoldDB" id="A0A8H7SY06"/>
<dbReference type="SUPFAM" id="SSF81296">
    <property type="entry name" value="E set domains"/>
    <property type="match status" value="1"/>
</dbReference>
<dbReference type="InterPro" id="IPR015202">
    <property type="entry name" value="GO-like_E_set"/>
</dbReference>
<dbReference type="CDD" id="cd02851">
    <property type="entry name" value="E_set_GO_C"/>
    <property type="match status" value="1"/>
</dbReference>
<gene>
    <name evidence="2" type="ORF">IFR04_015256</name>
</gene>
<evidence type="ECO:0000313" key="3">
    <source>
        <dbReference type="Proteomes" id="UP000664132"/>
    </source>
</evidence>
<reference evidence="2" key="1">
    <citation type="submission" date="2021-02" db="EMBL/GenBank/DDBJ databases">
        <title>Genome sequence Cadophora malorum strain M34.</title>
        <authorList>
            <person name="Stefanovic E."/>
            <person name="Vu D."/>
            <person name="Scully C."/>
            <person name="Dijksterhuis J."/>
            <person name="Roader J."/>
            <person name="Houbraken J."/>
        </authorList>
    </citation>
    <scope>NUCLEOTIDE SEQUENCE</scope>
    <source>
        <strain evidence="2">M34</strain>
    </source>
</reference>
<accession>A0A8H7SY06</accession>
<evidence type="ECO:0000313" key="2">
    <source>
        <dbReference type="EMBL" id="KAG4411604.1"/>
    </source>
</evidence>